<dbReference type="InterPro" id="IPR035944">
    <property type="entry name" value="YfbM-like_sf"/>
</dbReference>
<protein>
    <submittedName>
        <fullName evidence="2">Uncharacterized protein DUF1877</fullName>
    </submittedName>
</protein>
<organism evidence="2 3">
    <name type="scientific">Roseimicrobium gellanilyticum</name>
    <dbReference type="NCBI Taxonomy" id="748857"/>
    <lineage>
        <taxon>Bacteria</taxon>
        <taxon>Pseudomonadati</taxon>
        <taxon>Verrucomicrobiota</taxon>
        <taxon>Verrucomicrobiia</taxon>
        <taxon>Verrucomicrobiales</taxon>
        <taxon>Verrucomicrobiaceae</taxon>
        <taxon>Roseimicrobium</taxon>
    </lineage>
</organism>
<dbReference type="Gene3D" id="3.40.1760.10">
    <property type="entry name" value="YfbM-like super family"/>
    <property type="match status" value="1"/>
</dbReference>
<reference evidence="2 3" key="1">
    <citation type="submission" date="2018-06" db="EMBL/GenBank/DDBJ databases">
        <title>Genomic Encyclopedia of Type Strains, Phase IV (KMG-IV): sequencing the most valuable type-strain genomes for metagenomic binning, comparative biology and taxonomic classification.</title>
        <authorList>
            <person name="Goeker M."/>
        </authorList>
    </citation>
    <scope>NUCLEOTIDE SEQUENCE [LARGE SCALE GENOMIC DNA]</scope>
    <source>
        <strain evidence="2 3">DSM 25532</strain>
    </source>
</reference>
<dbReference type="RefSeq" id="WP_113960724.1">
    <property type="nucleotide sequence ID" value="NZ_QNRR01000009.1"/>
</dbReference>
<dbReference type="EMBL" id="QNRR01000009">
    <property type="protein sequence ID" value="RBP39845.1"/>
    <property type="molecule type" value="Genomic_DNA"/>
</dbReference>
<evidence type="ECO:0000313" key="2">
    <source>
        <dbReference type="EMBL" id="RBP39845.1"/>
    </source>
</evidence>
<keyword evidence="3" id="KW-1185">Reference proteome</keyword>
<proteinExistence type="predicted"/>
<name>A0A366HDP0_9BACT</name>
<accession>A0A366HDP0</accession>
<dbReference type="Pfam" id="PF08974">
    <property type="entry name" value="DUF1877"/>
    <property type="match status" value="1"/>
</dbReference>
<gene>
    <name evidence="2" type="ORF">DES53_109273</name>
</gene>
<evidence type="ECO:0000256" key="1">
    <source>
        <dbReference type="SAM" id="MobiDB-lite"/>
    </source>
</evidence>
<dbReference type="Proteomes" id="UP000253426">
    <property type="component" value="Unassembled WGS sequence"/>
</dbReference>
<dbReference type="InterPro" id="IPR015068">
    <property type="entry name" value="DUF1877"/>
</dbReference>
<dbReference type="SUPFAM" id="SSF111069">
    <property type="entry name" value="Hypothetical protein yfbM"/>
    <property type="match status" value="1"/>
</dbReference>
<evidence type="ECO:0000313" key="3">
    <source>
        <dbReference type="Proteomes" id="UP000253426"/>
    </source>
</evidence>
<dbReference type="OrthoDB" id="289289at2"/>
<sequence length="195" mass="21840">MGVVLSYIRVSPANAALLLQHPKLMHALLGFEESAASSKRSGFLSRLFGRKVEPKSKSESLPSLEPREGEDEGDTDKAWQGMHFILTGTAEGGDFPEGFIMHGGTPAGDDREETGARLFQPEEVQRIQAVLEAQTEDGVRLRYDGKKMDTAGVYPQIWQRDGEEGVAYIWETLCEMREFVRETVEKKWALLVFFS</sequence>
<feature type="region of interest" description="Disordered" evidence="1">
    <location>
        <begin position="55"/>
        <end position="75"/>
    </location>
</feature>
<dbReference type="AlphaFoldDB" id="A0A366HDP0"/>
<comment type="caution">
    <text evidence="2">The sequence shown here is derived from an EMBL/GenBank/DDBJ whole genome shotgun (WGS) entry which is preliminary data.</text>
</comment>